<evidence type="ECO:0000313" key="2">
    <source>
        <dbReference type="EMBL" id="KAK0460554.1"/>
    </source>
</evidence>
<keyword evidence="1" id="KW-0812">Transmembrane</keyword>
<dbReference type="PANTHER" id="PTHR40465:SF1">
    <property type="entry name" value="DUF6534 DOMAIN-CONTAINING PROTEIN"/>
    <property type="match status" value="1"/>
</dbReference>
<comment type="caution">
    <text evidence="2">The sequence shown here is derived from an EMBL/GenBank/DDBJ whole genome shotgun (WGS) entry which is preliminary data.</text>
</comment>
<accession>A0AA39N7P4</accession>
<dbReference type="AlphaFoldDB" id="A0AA39N7P4"/>
<name>A0AA39N7P4_ARMTA</name>
<feature type="transmembrane region" description="Helical" evidence="1">
    <location>
        <begin position="12"/>
        <end position="34"/>
    </location>
</feature>
<dbReference type="EMBL" id="JAUEPS010000012">
    <property type="protein sequence ID" value="KAK0460554.1"/>
    <property type="molecule type" value="Genomic_DNA"/>
</dbReference>
<reference evidence="2" key="1">
    <citation type="submission" date="2023-06" db="EMBL/GenBank/DDBJ databases">
        <authorList>
            <consortium name="Lawrence Berkeley National Laboratory"/>
            <person name="Ahrendt S."/>
            <person name="Sahu N."/>
            <person name="Indic B."/>
            <person name="Wong-Bajracharya J."/>
            <person name="Merenyi Z."/>
            <person name="Ke H.-M."/>
            <person name="Monk M."/>
            <person name="Kocsube S."/>
            <person name="Drula E."/>
            <person name="Lipzen A."/>
            <person name="Balint B."/>
            <person name="Henrissat B."/>
            <person name="Andreopoulos B."/>
            <person name="Martin F.M."/>
            <person name="Harder C.B."/>
            <person name="Rigling D."/>
            <person name="Ford K.L."/>
            <person name="Foster G.D."/>
            <person name="Pangilinan J."/>
            <person name="Papanicolaou A."/>
            <person name="Barry K."/>
            <person name="LaButti K."/>
            <person name="Viragh M."/>
            <person name="Koriabine M."/>
            <person name="Yan M."/>
            <person name="Riley R."/>
            <person name="Champramary S."/>
            <person name="Plett K.L."/>
            <person name="Tsai I.J."/>
            <person name="Slot J."/>
            <person name="Sipos G."/>
            <person name="Plett J."/>
            <person name="Nagy L.G."/>
            <person name="Grigoriev I.V."/>
        </authorList>
    </citation>
    <scope>NUCLEOTIDE SEQUENCE</scope>
    <source>
        <strain evidence="2">CCBAS 213</strain>
    </source>
</reference>
<proteinExistence type="predicted"/>
<dbReference type="Proteomes" id="UP001175211">
    <property type="component" value="Unassembled WGS sequence"/>
</dbReference>
<keyword evidence="1" id="KW-1133">Transmembrane helix</keyword>
<evidence type="ECO:0000256" key="1">
    <source>
        <dbReference type="SAM" id="Phobius"/>
    </source>
</evidence>
<gene>
    <name evidence="2" type="ORF">EV420DRAFT_1671037</name>
</gene>
<feature type="transmembrane region" description="Helical" evidence="1">
    <location>
        <begin position="46"/>
        <end position="67"/>
    </location>
</feature>
<dbReference type="RefSeq" id="XP_060332593.1">
    <property type="nucleotide sequence ID" value="XM_060479060.1"/>
</dbReference>
<keyword evidence="3" id="KW-1185">Reference proteome</keyword>
<keyword evidence="1" id="KW-0472">Membrane</keyword>
<organism evidence="2 3">
    <name type="scientific">Armillaria tabescens</name>
    <name type="common">Ringless honey mushroom</name>
    <name type="synonym">Agaricus tabescens</name>
    <dbReference type="NCBI Taxonomy" id="1929756"/>
    <lineage>
        <taxon>Eukaryota</taxon>
        <taxon>Fungi</taxon>
        <taxon>Dikarya</taxon>
        <taxon>Basidiomycota</taxon>
        <taxon>Agaricomycotina</taxon>
        <taxon>Agaricomycetes</taxon>
        <taxon>Agaricomycetidae</taxon>
        <taxon>Agaricales</taxon>
        <taxon>Marasmiineae</taxon>
        <taxon>Physalacriaceae</taxon>
        <taxon>Desarmillaria</taxon>
    </lineage>
</organism>
<dbReference type="PANTHER" id="PTHR40465">
    <property type="entry name" value="CHROMOSOME 1, WHOLE GENOME SHOTGUN SEQUENCE"/>
    <property type="match status" value="1"/>
</dbReference>
<protein>
    <submittedName>
        <fullName evidence="2">Uncharacterized protein</fullName>
    </submittedName>
</protein>
<dbReference type="GeneID" id="85362608"/>
<evidence type="ECO:0000313" key="3">
    <source>
        <dbReference type="Proteomes" id="UP001175211"/>
    </source>
</evidence>
<sequence length="570" mass="64441">MAETFGTTFGCLLISFMIDVILYGMGLLLVLQYFKKNSKDAFLVKAAVLGLGIFATAHIAGMCAWIYETFITNFSHPELLNELPLSVSIEIMSFTRRQLQYIVSFIAQFRPSQYLDYISNCTGIAQTVTTAQRGTASGIDDEINKIITAIEISAAALCDVLVTITLCVLLRISRTGIKSGFEDGFHLGLLDHPNYQSRSFNESRGSREPGLVLVTAEINVLNIPSMLVFNPSTELYLLSVVGSLNYREHIRAGSRHRKKEWNSFTTTTNDSYSLPLENAGPSSKSIVTWKDPETEIEADEYVSVANMVFKYCSASSQIFNIRTAEHVRLKPDGFRLMKAVIRLSTTKFDFLASPLELAKKSEIRFLYSSRGIDRAGSWQMTTGEISAPYMAKFHKHDHISAEYYREFFTSFGLCTVIFVKISGDQKKPAATRSWRVKTHICAYNLEGPSFRGSRRYTKRQLDTAKLIISCHFHRRRNYNVQTRASYFRSLLMQRTHFVRAISLFSARFDTSTIGITRVLLEQPTGPSSVSEKGKRSKLTVAWRHCRGPIKRSGTMALHLYPPYQRSLCWA</sequence>